<dbReference type="AlphaFoldDB" id="X1RWM8"/>
<keyword evidence="1" id="KW-0812">Transmembrane</keyword>
<keyword evidence="1" id="KW-1133">Transmembrane helix</keyword>
<sequence>YPQQFITPDEDGEPIAWVHYQSSPAWWTIILIILGGAFLLPIISVLPVWIIDAIFPGFVESIGMVITLVIIGGVMFFLPKMLKPEEEKAAK</sequence>
<evidence type="ECO:0000256" key="1">
    <source>
        <dbReference type="SAM" id="Phobius"/>
    </source>
</evidence>
<keyword evidence="1" id="KW-0472">Membrane</keyword>
<dbReference type="EMBL" id="BARW01009855">
    <property type="protein sequence ID" value="GAI85177.1"/>
    <property type="molecule type" value="Genomic_DNA"/>
</dbReference>
<feature type="transmembrane region" description="Helical" evidence="1">
    <location>
        <begin position="25"/>
        <end position="51"/>
    </location>
</feature>
<reference evidence="2" key="1">
    <citation type="journal article" date="2014" name="Front. Microbiol.">
        <title>High frequency of phylogenetically diverse reductive dehalogenase-homologous genes in deep subseafloor sedimentary metagenomes.</title>
        <authorList>
            <person name="Kawai M."/>
            <person name="Futagami T."/>
            <person name="Toyoda A."/>
            <person name="Takaki Y."/>
            <person name="Nishi S."/>
            <person name="Hori S."/>
            <person name="Arai W."/>
            <person name="Tsubouchi T."/>
            <person name="Morono Y."/>
            <person name="Uchiyama I."/>
            <person name="Ito T."/>
            <person name="Fujiyama A."/>
            <person name="Inagaki F."/>
            <person name="Takami H."/>
        </authorList>
    </citation>
    <scope>NUCLEOTIDE SEQUENCE</scope>
    <source>
        <strain evidence="2">Expedition CK06-06</strain>
    </source>
</reference>
<accession>X1RWM8</accession>
<name>X1RWM8_9ZZZZ</name>
<gene>
    <name evidence="2" type="ORF">S12H4_19661</name>
</gene>
<protein>
    <submittedName>
        <fullName evidence="2">Uncharacterized protein</fullName>
    </submittedName>
</protein>
<comment type="caution">
    <text evidence="2">The sequence shown here is derived from an EMBL/GenBank/DDBJ whole genome shotgun (WGS) entry which is preliminary data.</text>
</comment>
<organism evidence="2">
    <name type="scientific">marine sediment metagenome</name>
    <dbReference type="NCBI Taxonomy" id="412755"/>
    <lineage>
        <taxon>unclassified sequences</taxon>
        <taxon>metagenomes</taxon>
        <taxon>ecological metagenomes</taxon>
    </lineage>
</organism>
<evidence type="ECO:0000313" key="2">
    <source>
        <dbReference type="EMBL" id="GAI85177.1"/>
    </source>
</evidence>
<feature type="non-terminal residue" evidence="2">
    <location>
        <position position="1"/>
    </location>
</feature>
<proteinExistence type="predicted"/>
<feature type="transmembrane region" description="Helical" evidence="1">
    <location>
        <begin position="57"/>
        <end position="78"/>
    </location>
</feature>